<evidence type="ECO:0000313" key="3">
    <source>
        <dbReference type="Proteomes" id="UP001597092"/>
    </source>
</evidence>
<protein>
    <submittedName>
        <fullName evidence="2">DUF1643 domain-containing protein</fullName>
    </submittedName>
</protein>
<organism evidence="2 3">
    <name type="scientific">Halobellus litoreus</name>
    <dbReference type="NCBI Taxonomy" id="755310"/>
    <lineage>
        <taxon>Archaea</taxon>
        <taxon>Methanobacteriati</taxon>
        <taxon>Methanobacteriota</taxon>
        <taxon>Stenosarchaea group</taxon>
        <taxon>Halobacteria</taxon>
        <taxon>Halobacteriales</taxon>
        <taxon>Haloferacaceae</taxon>
        <taxon>Halobellus</taxon>
    </lineage>
</organism>
<sequence length="175" mass="19458">MVEGPADTASAEGSRSDAAGAIFGEDREYRYRLWRVWDERLPAVAFIALNPSTADEDENDRTVSTCVRFAREWGFGSVVIGNCFALRATDPAELKRHPDPVGPENDRHLQSIASDADRVVAAWGVHGSYRDRDREVTDLLDVDLFALTTTKDGQPGHPLRKPSGLRPEPWSSRPR</sequence>
<proteinExistence type="predicted"/>
<dbReference type="EMBL" id="JBHUDP010000004">
    <property type="protein sequence ID" value="MFD1686418.1"/>
    <property type="molecule type" value="Genomic_DNA"/>
</dbReference>
<dbReference type="InterPro" id="IPR012441">
    <property type="entry name" value="DUF1643"/>
</dbReference>
<dbReference type="Pfam" id="PF07799">
    <property type="entry name" value="DUF1643"/>
    <property type="match status" value="1"/>
</dbReference>
<dbReference type="RefSeq" id="WP_256305440.1">
    <property type="nucleotide sequence ID" value="NZ_JANHAW010000001.1"/>
</dbReference>
<keyword evidence="3" id="KW-1185">Reference proteome</keyword>
<dbReference type="Proteomes" id="UP001597092">
    <property type="component" value="Unassembled WGS sequence"/>
</dbReference>
<evidence type="ECO:0000256" key="1">
    <source>
        <dbReference type="SAM" id="MobiDB-lite"/>
    </source>
</evidence>
<dbReference type="AlphaFoldDB" id="A0ABD6DVY5"/>
<gene>
    <name evidence="2" type="ORF">ACFSAS_12425</name>
</gene>
<reference evidence="2 3" key="1">
    <citation type="journal article" date="2019" name="Int. J. Syst. Evol. Microbiol.">
        <title>The Global Catalogue of Microorganisms (GCM) 10K type strain sequencing project: providing services to taxonomists for standard genome sequencing and annotation.</title>
        <authorList>
            <consortium name="The Broad Institute Genomics Platform"/>
            <consortium name="The Broad Institute Genome Sequencing Center for Infectious Disease"/>
            <person name="Wu L."/>
            <person name="Ma J."/>
        </authorList>
    </citation>
    <scope>NUCLEOTIDE SEQUENCE [LARGE SCALE GENOMIC DNA]</scope>
    <source>
        <strain evidence="2 3">CGMCC 1.10387</strain>
    </source>
</reference>
<accession>A0ABD6DVY5</accession>
<comment type="caution">
    <text evidence="2">The sequence shown here is derived from an EMBL/GenBank/DDBJ whole genome shotgun (WGS) entry which is preliminary data.</text>
</comment>
<feature type="region of interest" description="Disordered" evidence="1">
    <location>
        <begin position="149"/>
        <end position="175"/>
    </location>
</feature>
<name>A0ABD6DVY5_9EURY</name>
<evidence type="ECO:0000313" key="2">
    <source>
        <dbReference type="EMBL" id="MFD1686418.1"/>
    </source>
</evidence>